<gene>
    <name evidence="1" type="ORF">H1B27_16385</name>
</gene>
<reference evidence="1 2" key="1">
    <citation type="submission" date="2020-07" db="EMBL/GenBank/DDBJ databases">
        <title>Bradyrhizobium diversity isolated from nodules of indigenous legumes of Western Australia.</title>
        <authorList>
            <person name="Klepa M.S."/>
        </authorList>
    </citation>
    <scope>NUCLEOTIDE SEQUENCE [LARGE SCALE GENOMIC DNA]</scope>
    <source>
        <strain evidence="1 2">CNPSo 4019</strain>
    </source>
</reference>
<protein>
    <submittedName>
        <fullName evidence="1">Uncharacterized protein</fullName>
    </submittedName>
</protein>
<evidence type="ECO:0000313" key="1">
    <source>
        <dbReference type="EMBL" id="MBH5387842.1"/>
    </source>
</evidence>
<proteinExistence type="predicted"/>
<sequence>MVIRSFSFDFEKALPDPPQADGPLPYRSWHSAVVIGGPFEGQLLASDRSRFIELRFPIDAGRVNSVAMPPTRVLPVLASTGLKTKKPASLRAFQGLAGFPATILDLSQPN</sequence>
<dbReference type="EMBL" id="JACEGD010000013">
    <property type="protein sequence ID" value="MBH5387842.1"/>
    <property type="molecule type" value="Genomic_DNA"/>
</dbReference>
<name>A0ABS0P441_9BRAD</name>
<dbReference type="RefSeq" id="WP_197966746.1">
    <property type="nucleotide sequence ID" value="NZ_JACEGD010000013.1"/>
</dbReference>
<evidence type="ECO:0000313" key="2">
    <source>
        <dbReference type="Proteomes" id="UP001194539"/>
    </source>
</evidence>
<organism evidence="1 2">
    <name type="scientific">Bradyrhizobium diversitatis</name>
    <dbReference type="NCBI Taxonomy" id="2755406"/>
    <lineage>
        <taxon>Bacteria</taxon>
        <taxon>Pseudomonadati</taxon>
        <taxon>Pseudomonadota</taxon>
        <taxon>Alphaproteobacteria</taxon>
        <taxon>Hyphomicrobiales</taxon>
        <taxon>Nitrobacteraceae</taxon>
        <taxon>Bradyrhizobium</taxon>
    </lineage>
</organism>
<accession>A0ABS0P441</accession>
<comment type="caution">
    <text evidence="1">The sequence shown here is derived from an EMBL/GenBank/DDBJ whole genome shotgun (WGS) entry which is preliminary data.</text>
</comment>
<keyword evidence="2" id="KW-1185">Reference proteome</keyword>
<dbReference type="Proteomes" id="UP001194539">
    <property type="component" value="Unassembled WGS sequence"/>
</dbReference>